<keyword evidence="3" id="KW-0406">Ion transport</keyword>
<name>A0A2P5WU52_GOSBA</name>
<evidence type="ECO:0000256" key="2">
    <source>
        <dbReference type="ARBA" id="ARBA00022826"/>
    </source>
</evidence>
<evidence type="ECO:0000256" key="5">
    <source>
        <dbReference type="ARBA" id="ARBA00023303"/>
    </source>
</evidence>
<dbReference type="InterPro" id="IPR018490">
    <property type="entry name" value="cNMP-bd_dom_sf"/>
</dbReference>
<evidence type="ECO:0000259" key="7">
    <source>
        <dbReference type="PROSITE" id="PS50042"/>
    </source>
</evidence>
<evidence type="ECO:0000256" key="1">
    <source>
        <dbReference type="ARBA" id="ARBA00022538"/>
    </source>
</evidence>
<keyword evidence="5" id="KW-0407">Ion channel</keyword>
<protein>
    <recommendedName>
        <fullName evidence="7">Cyclic nucleotide-binding domain-containing protein</fullName>
    </recommendedName>
</protein>
<dbReference type="PANTHER" id="PTHR45743">
    <property type="entry name" value="POTASSIUM CHANNEL AKT1"/>
    <property type="match status" value="1"/>
</dbReference>
<dbReference type="GO" id="GO:0034702">
    <property type="term" value="C:monoatomic ion channel complex"/>
    <property type="evidence" value="ECO:0007669"/>
    <property type="project" value="UniProtKB-KW"/>
</dbReference>
<keyword evidence="3" id="KW-0813">Transport</keyword>
<keyword evidence="3" id="KW-0851">Voltage-gated channel</keyword>
<feature type="region of interest" description="Disordered" evidence="6">
    <location>
        <begin position="54"/>
        <end position="79"/>
    </location>
</feature>
<evidence type="ECO:0000256" key="3">
    <source>
        <dbReference type="ARBA" id="ARBA00022882"/>
    </source>
</evidence>
<feature type="domain" description="Cyclic nucleotide-binding" evidence="7">
    <location>
        <begin position="1"/>
        <end position="54"/>
    </location>
</feature>
<gene>
    <name evidence="8" type="ORF">GOBAR_AA26059</name>
</gene>
<organism evidence="8 9">
    <name type="scientific">Gossypium barbadense</name>
    <name type="common">Sea Island cotton</name>
    <name type="synonym">Hibiscus barbadensis</name>
    <dbReference type="NCBI Taxonomy" id="3634"/>
    <lineage>
        <taxon>Eukaryota</taxon>
        <taxon>Viridiplantae</taxon>
        <taxon>Streptophyta</taxon>
        <taxon>Embryophyta</taxon>
        <taxon>Tracheophyta</taxon>
        <taxon>Spermatophyta</taxon>
        <taxon>Magnoliopsida</taxon>
        <taxon>eudicotyledons</taxon>
        <taxon>Gunneridae</taxon>
        <taxon>Pentapetalae</taxon>
        <taxon>rosids</taxon>
        <taxon>malvids</taxon>
        <taxon>Malvales</taxon>
        <taxon>Malvaceae</taxon>
        <taxon>Malvoideae</taxon>
        <taxon>Gossypium</taxon>
    </lineage>
</organism>
<keyword evidence="2" id="KW-0631">Potassium channel</keyword>
<proteinExistence type="predicted"/>
<dbReference type="EMBL" id="KZ666478">
    <property type="protein sequence ID" value="PPR94608.1"/>
    <property type="molecule type" value="Genomic_DNA"/>
</dbReference>
<dbReference type="PROSITE" id="PS50042">
    <property type="entry name" value="CNMP_BINDING_3"/>
    <property type="match status" value="1"/>
</dbReference>
<dbReference type="GO" id="GO:0005249">
    <property type="term" value="F:voltage-gated potassium channel activity"/>
    <property type="evidence" value="ECO:0007669"/>
    <property type="project" value="InterPro"/>
</dbReference>
<dbReference type="InterPro" id="IPR045319">
    <property type="entry name" value="KAT/AKT"/>
</dbReference>
<evidence type="ECO:0000256" key="6">
    <source>
        <dbReference type="SAM" id="MobiDB-lite"/>
    </source>
</evidence>
<evidence type="ECO:0000313" key="9">
    <source>
        <dbReference type="Proteomes" id="UP000239757"/>
    </source>
</evidence>
<sequence length="119" mass="13968">MAGEIRVIFNIPQPFTVRTKMLSQVFWISHHHFKQMIQPRSEDGKIIIADFLKPTEQNEEQQNRETLDSQDANPEELLGNRTNIGLKRMGELVPKATTQCSSWQENLKNPDWHPIFRRN</sequence>
<dbReference type="InterPro" id="IPR000595">
    <property type="entry name" value="cNMP-bd_dom"/>
</dbReference>
<dbReference type="OrthoDB" id="1728059at2759"/>
<dbReference type="Proteomes" id="UP000239757">
    <property type="component" value="Unassembled WGS sequence"/>
</dbReference>
<reference evidence="8 9" key="1">
    <citation type="submission" date="2015-01" db="EMBL/GenBank/DDBJ databases">
        <title>Genome of allotetraploid Gossypium barbadense reveals genomic plasticity and fiber elongation in cotton evolution.</title>
        <authorList>
            <person name="Chen X."/>
            <person name="Liu X."/>
            <person name="Zhao B."/>
            <person name="Zheng H."/>
            <person name="Hu Y."/>
            <person name="Lu G."/>
            <person name="Yang C."/>
            <person name="Chen J."/>
            <person name="Shan C."/>
            <person name="Zhang L."/>
            <person name="Zhou Y."/>
            <person name="Wang L."/>
            <person name="Guo W."/>
            <person name="Bai Y."/>
            <person name="Ruan J."/>
            <person name="Shangguan X."/>
            <person name="Mao Y."/>
            <person name="Jiang J."/>
            <person name="Zhu Y."/>
            <person name="Lei J."/>
            <person name="Kang H."/>
            <person name="Chen S."/>
            <person name="He X."/>
            <person name="Wang R."/>
            <person name="Wang Y."/>
            <person name="Chen J."/>
            <person name="Wang L."/>
            <person name="Yu S."/>
            <person name="Wang B."/>
            <person name="Wei J."/>
            <person name="Song S."/>
            <person name="Lu X."/>
            <person name="Gao Z."/>
            <person name="Gu W."/>
            <person name="Deng X."/>
            <person name="Ma D."/>
            <person name="Wang S."/>
            <person name="Liang W."/>
            <person name="Fang L."/>
            <person name="Cai C."/>
            <person name="Zhu X."/>
            <person name="Zhou B."/>
            <person name="Zhang Y."/>
            <person name="Chen Z."/>
            <person name="Xu S."/>
            <person name="Zhu R."/>
            <person name="Wang S."/>
            <person name="Zhang T."/>
            <person name="Zhao G."/>
        </authorList>
    </citation>
    <scope>NUCLEOTIDE SEQUENCE [LARGE SCALE GENOMIC DNA]</scope>
    <source>
        <strain evidence="9">cv. Xinhai21</strain>
        <tissue evidence="8">Leaf</tissue>
    </source>
</reference>
<evidence type="ECO:0000256" key="4">
    <source>
        <dbReference type="ARBA" id="ARBA00022958"/>
    </source>
</evidence>
<dbReference type="SUPFAM" id="SSF51206">
    <property type="entry name" value="cAMP-binding domain-like"/>
    <property type="match status" value="1"/>
</dbReference>
<dbReference type="PANTHER" id="PTHR45743:SF27">
    <property type="entry name" value="POTASSIUM CHANNEL KAT3"/>
    <property type="match status" value="1"/>
</dbReference>
<keyword evidence="4" id="KW-0630">Potassium</keyword>
<accession>A0A2P5WU52</accession>
<keyword evidence="1" id="KW-0633">Potassium transport</keyword>
<evidence type="ECO:0000313" key="8">
    <source>
        <dbReference type="EMBL" id="PPR94608.1"/>
    </source>
</evidence>
<dbReference type="AlphaFoldDB" id="A0A2P5WU52"/>